<keyword evidence="2" id="KW-0716">Sensory transduction</keyword>
<evidence type="ECO:0000256" key="9">
    <source>
        <dbReference type="SAM" id="Phobius"/>
    </source>
</evidence>
<feature type="non-terminal residue" evidence="10">
    <location>
        <position position="1"/>
    </location>
</feature>
<name>A0A0S1TKX5_ATHDI</name>
<keyword evidence="3 9" id="KW-0812">Transmembrane</keyword>
<evidence type="ECO:0000256" key="1">
    <source>
        <dbReference type="ARBA" id="ARBA00004141"/>
    </source>
</evidence>
<gene>
    <name evidence="10" type="primary">OR13</name>
</gene>
<evidence type="ECO:0000256" key="4">
    <source>
        <dbReference type="ARBA" id="ARBA00022725"/>
    </source>
</evidence>
<protein>
    <submittedName>
        <fullName evidence="10">Odorant receptor 13</fullName>
    </submittedName>
</protein>
<keyword evidence="7 10" id="KW-0675">Receptor</keyword>
<reference evidence="10" key="1">
    <citation type="journal article" date="2016" name="PLoS ONE">
        <title>Identification of Putative Chemosensory Receptor Genes from the Athetis dissimilis Antennal Transcriptome.</title>
        <authorList>
            <person name="Dong J."/>
            <person name="Song Y."/>
            <person name="Li W."/>
            <person name="Shi J."/>
            <person name="Wang Z."/>
        </authorList>
    </citation>
    <scope>NUCLEOTIDE SEQUENCE</scope>
    <source>
        <tissue evidence="10">Antenna</tissue>
    </source>
</reference>
<organism evidence="10">
    <name type="scientific">Athetis dissimilis</name>
    <name type="common">Moth</name>
    <name type="synonym">Proxenus dissimilis</name>
    <dbReference type="NCBI Taxonomy" id="1737331"/>
    <lineage>
        <taxon>Eukaryota</taxon>
        <taxon>Metazoa</taxon>
        <taxon>Ecdysozoa</taxon>
        <taxon>Arthropoda</taxon>
        <taxon>Hexapoda</taxon>
        <taxon>Insecta</taxon>
        <taxon>Pterygota</taxon>
        <taxon>Neoptera</taxon>
        <taxon>Endopterygota</taxon>
        <taxon>Lepidoptera</taxon>
        <taxon>Glossata</taxon>
        <taxon>Ditrysia</taxon>
        <taxon>Noctuoidea</taxon>
        <taxon>Noctuidae</taxon>
        <taxon>Noctuinae</taxon>
        <taxon>Athetis</taxon>
    </lineage>
</organism>
<feature type="transmembrane region" description="Helical" evidence="9">
    <location>
        <begin position="170"/>
        <end position="192"/>
    </location>
</feature>
<keyword evidence="6 9" id="KW-0472">Membrane</keyword>
<evidence type="ECO:0000256" key="3">
    <source>
        <dbReference type="ARBA" id="ARBA00022692"/>
    </source>
</evidence>
<comment type="subcellular location">
    <subcellularLocation>
        <location evidence="1">Membrane</location>
        <topology evidence="1">Multi-pass membrane protein</topology>
    </subcellularLocation>
</comment>
<dbReference type="InterPro" id="IPR004117">
    <property type="entry name" value="7tm6_olfct_rcpt"/>
</dbReference>
<evidence type="ECO:0000256" key="6">
    <source>
        <dbReference type="ARBA" id="ARBA00023136"/>
    </source>
</evidence>
<dbReference type="AlphaFoldDB" id="A0A0S1TKX5"/>
<evidence type="ECO:0000313" key="10">
    <source>
        <dbReference type="EMBL" id="ALM26202.1"/>
    </source>
</evidence>
<feature type="transmembrane region" description="Helical" evidence="9">
    <location>
        <begin position="329"/>
        <end position="352"/>
    </location>
</feature>
<keyword evidence="5 9" id="KW-1133">Transmembrane helix</keyword>
<evidence type="ECO:0000256" key="7">
    <source>
        <dbReference type="ARBA" id="ARBA00023170"/>
    </source>
</evidence>
<feature type="transmembrane region" description="Helical" evidence="9">
    <location>
        <begin position="67"/>
        <end position="88"/>
    </location>
</feature>
<feature type="transmembrane region" description="Helical" evidence="9">
    <location>
        <begin position="100"/>
        <end position="122"/>
    </location>
</feature>
<feature type="transmembrane region" description="Helical" evidence="9">
    <location>
        <begin position="305"/>
        <end position="323"/>
    </location>
</feature>
<dbReference type="GO" id="GO:0005549">
    <property type="term" value="F:odorant binding"/>
    <property type="evidence" value="ECO:0007669"/>
    <property type="project" value="InterPro"/>
</dbReference>
<evidence type="ECO:0000256" key="8">
    <source>
        <dbReference type="ARBA" id="ARBA00023224"/>
    </source>
</evidence>
<keyword evidence="4" id="KW-0552">Olfaction</keyword>
<dbReference type="GO" id="GO:0005886">
    <property type="term" value="C:plasma membrane"/>
    <property type="evidence" value="ECO:0007669"/>
    <property type="project" value="TreeGrafter"/>
</dbReference>
<proteinExistence type="evidence at transcript level"/>
<dbReference type="PANTHER" id="PTHR21137:SF44">
    <property type="entry name" value="ODORANT RECEPTOR 13A-RELATED"/>
    <property type="match status" value="1"/>
</dbReference>
<dbReference type="PANTHER" id="PTHR21137">
    <property type="entry name" value="ODORANT RECEPTOR"/>
    <property type="match status" value="1"/>
</dbReference>
<keyword evidence="8" id="KW-0807">Transducer</keyword>
<dbReference type="Pfam" id="PF02949">
    <property type="entry name" value="7tm_6"/>
    <property type="match status" value="1"/>
</dbReference>
<evidence type="ECO:0000256" key="5">
    <source>
        <dbReference type="ARBA" id="ARBA00022989"/>
    </source>
</evidence>
<dbReference type="GO" id="GO:0007165">
    <property type="term" value="P:signal transduction"/>
    <property type="evidence" value="ECO:0007669"/>
    <property type="project" value="UniProtKB-KW"/>
</dbReference>
<accession>A0A0S1TKX5</accession>
<feature type="transmembrane region" description="Helical" evidence="9">
    <location>
        <begin position="225"/>
        <end position="248"/>
    </location>
</feature>
<dbReference type="EMBL" id="KR935710">
    <property type="protein sequence ID" value="ALM26202.1"/>
    <property type="molecule type" value="mRNA"/>
</dbReference>
<evidence type="ECO:0000256" key="2">
    <source>
        <dbReference type="ARBA" id="ARBA00022606"/>
    </source>
</evidence>
<dbReference type="GO" id="GO:0004984">
    <property type="term" value="F:olfactory receptor activity"/>
    <property type="evidence" value="ECO:0007669"/>
    <property type="project" value="InterPro"/>
</dbReference>
<sequence length="431" mass="50152">MKLNLCQSSSESLKKNPCRSFTKITKMEDKPLLIDKTVKKIEFLFRYTGINIKAGPKTRMDAIKSRIVYIINFIWLYMDLGGAVVFFFNGIANSKSFTELTYGAPCITLSFLSSFKTLYLIFREDNVDKLMQVQRDLELNERRRPKHVEKDAIINSEHNFVTTVISVLNIFYFVLIVAFALSPSILVAFKYYTTNELELTLPFRIVYPFDAYDIRYWPWVYLHQIWSDVVVVIGICPVDYMFYIFCTYTRMQFRLLKHYIERLIDSETRLSNVEQVRAEFVLLIKWHQDLIRSVSMLETIYTRSTLFNFMASSLLICLTGFNVTAISDVVVVGTFLSFLFMSLFQIFFLCFFGDLLMTSSMEVSDAVYNCRWYLADAHFGKDLLLVQTRAQTPCKLTACNFADVNLKAFMKILSTSWSYFALLNTLYGSPT</sequence>